<evidence type="ECO:0000313" key="13">
    <source>
        <dbReference type="Proteomes" id="UP000322873"/>
    </source>
</evidence>
<feature type="region of interest" description="Disordered" evidence="8">
    <location>
        <begin position="1443"/>
        <end position="1495"/>
    </location>
</feature>
<feature type="domain" description="ABC transporter" evidence="10">
    <location>
        <begin position="1186"/>
        <end position="1431"/>
    </location>
</feature>
<evidence type="ECO:0000256" key="2">
    <source>
        <dbReference type="ARBA" id="ARBA00022448"/>
    </source>
</evidence>
<dbReference type="Gene3D" id="3.40.50.300">
    <property type="entry name" value="P-loop containing nucleotide triphosphate hydrolases"/>
    <property type="match status" value="2"/>
</dbReference>
<feature type="transmembrane region" description="Helical" evidence="9">
    <location>
        <begin position="192"/>
        <end position="212"/>
    </location>
</feature>
<dbReference type="PANTHER" id="PTHR43394">
    <property type="entry name" value="ATP-DEPENDENT PERMEASE MDL1, MITOCHONDRIAL"/>
    <property type="match status" value="1"/>
</dbReference>
<feature type="region of interest" description="Disordered" evidence="8">
    <location>
        <begin position="738"/>
        <end position="765"/>
    </location>
</feature>
<dbReference type="SMART" id="SM00382">
    <property type="entry name" value="AAA"/>
    <property type="match status" value="2"/>
</dbReference>
<dbReference type="PROSITE" id="PS00211">
    <property type="entry name" value="ABC_TRANSPORTER_1"/>
    <property type="match status" value="1"/>
</dbReference>
<dbReference type="CDD" id="cd18578">
    <property type="entry name" value="ABC_6TM_Pgp_ABCB1_D2_like"/>
    <property type="match status" value="1"/>
</dbReference>
<feature type="transmembrane region" description="Helical" evidence="9">
    <location>
        <begin position="907"/>
        <end position="929"/>
    </location>
</feature>
<reference evidence="12 13" key="1">
    <citation type="submission" date="2019-06" db="EMBL/GenBank/DDBJ databases">
        <title>Genome Sequence of the Brown Rot Fungal Pathogen Monilinia fructicola.</title>
        <authorList>
            <person name="De Miccolis Angelini R.M."/>
            <person name="Landi L."/>
            <person name="Abate D."/>
            <person name="Pollastro S."/>
            <person name="Romanazzi G."/>
            <person name="Faretra F."/>
        </authorList>
    </citation>
    <scope>NUCLEOTIDE SEQUENCE [LARGE SCALE GENOMIC DNA]</scope>
    <source>
        <strain evidence="12 13">Mfrc123</strain>
    </source>
</reference>
<feature type="transmembrane region" description="Helical" evidence="9">
    <location>
        <begin position="111"/>
        <end position="139"/>
    </location>
</feature>
<proteinExistence type="predicted"/>
<dbReference type="Gene3D" id="1.20.1560.10">
    <property type="entry name" value="ABC transporter type 1, transmembrane domain"/>
    <property type="match status" value="2"/>
</dbReference>
<dbReference type="InterPro" id="IPR017871">
    <property type="entry name" value="ABC_transporter-like_CS"/>
</dbReference>
<evidence type="ECO:0000256" key="9">
    <source>
        <dbReference type="SAM" id="Phobius"/>
    </source>
</evidence>
<evidence type="ECO:0000256" key="3">
    <source>
        <dbReference type="ARBA" id="ARBA00022692"/>
    </source>
</evidence>
<dbReference type="InterPro" id="IPR003593">
    <property type="entry name" value="AAA+_ATPase"/>
</dbReference>
<dbReference type="PROSITE" id="PS50929">
    <property type="entry name" value="ABC_TM1F"/>
    <property type="match status" value="2"/>
</dbReference>
<dbReference type="InterPro" id="IPR011527">
    <property type="entry name" value="ABC1_TM_dom"/>
</dbReference>
<evidence type="ECO:0000256" key="7">
    <source>
        <dbReference type="ARBA" id="ARBA00023136"/>
    </source>
</evidence>
<keyword evidence="3 9" id="KW-0812">Transmembrane</keyword>
<dbReference type="GO" id="GO:0016887">
    <property type="term" value="F:ATP hydrolysis activity"/>
    <property type="evidence" value="ECO:0007669"/>
    <property type="project" value="InterPro"/>
</dbReference>
<feature type="region of interest" description="Disordered" evidence="8">
    <location>
        <begin position="1"/>
        <end position="21"/>
    </location>
</feature>
<feature type="compositionally biased region" description="Basic and acidic residues" evidence="8">
    <location>
        <begin position="1474"/>
        <end position="1495"/>
    </location>
</feature>
<dbReference type="FunFam" id="3.40.50.300:FF:001471">
    <property type="entry name" value="P-loop containing nucleoside triphosphate hydrolase protein"/>
    <property type="match status" value="1"/>
</dbReference>
<dbReference type="EMBL" id="VICG01000001">
    <property type="protein sequence ID" value="KAA8576189.1"/>
    <property type="molecule type" value="Genomic_DNA"/>
</dbReference>
<keyword evidence="7 9" id="KW-0472">Membrane</keyword>
<dbReference type="CDD" id="cd18577">
    <property type="entry name" value="ABC_6TM_Pgp_ABCB1_D1_like"/>
    <property type="match status" value="1"/>
</dbReference>
<dbReference type="GO" id="GO:0015421">
    <property type="term" value="F:ABC-type oligopeptide transporter activity"/>
    <property type="evidence" value="ECO:0007669"/>
    <property type="project" value="TreeGrafter"/>
</dbReference>
<feature type="transmembrane region" description="Helical" evidence="9">
    <location>
        <begin position="1009"/>
        <end position="1027"/>
    </location>
</feature>
<dbReference type="PANTHER" id="PTHR43394:SF15">
    <property type="entry name" value="ALPHA-FACTOR-TRANSPORTING ATPASE"/>
    <property type="match status" value="1"/>
</dbReference>
<dbReference type="VEuPathDB" id="FungiDB:MFRU_009g01230"/>
<dbReference type="GO" id="GO:0090374">
    <property type="term" value="P:oligopeptide export from mitochondrion"/>
    <property type="evidence" value="ECO:0007669"/>
    <property type="project" value="TreeGrafter"/>
</dbReference>
<organism evidence="12 13">
    <name type="scientific">Monilinia fructicola</name>
    <name type="common">Brown rot fungus</name>
    <name type="synonym">Ciboria fructicola</name>
    <dbReference type="NCBI Taxonomy" id="38448"/>
    <lineage>
        <taxon>Eukaryota</taxon>
        <taxon>Fungi</taxon>
        <taxon>Dikarya</taxon>
        <taxon>Ascomycota</taxon>
        <taxon>Pezizomycotina</taxon>
        <taxon>Leotiomycetes</taxon>
        <taxon>Helotiales</taxon>
        <taxon>Sclerotiniaceae</taxon>
        <taxon>Monilinia</taxon>
    </lineage>
</organism>
<feature type="transmembrane region" description="Helical" evidence="9">
    <location>
        <begin position="1091"/>
        <end position="1112"/>
    </location>
</feature>
<protein>
    <submittedName>
        <fullName evidence="12">Uncharacterized protein</fullName>
    </submittedName>
</protein>
<feature type="transmembrane region" description="Helical" evidence="9">
    <location>
        <begin position="980"/>
        <end position="1003"/>
    </location>
</feature>
<keyword evidence="4" id="KW-0547">Nucleotide-binding</keyword>
<evidence type="ECO:0000259" key="10">
    <source>
        <dbReference type="PROSITE" id="PS50893"/>
    </source>
</evidence>
<sequence>MTILKGKGSKSHKRNGHSNPSIRLAVDEQESSIELRNVDNNQSDEEIKSSFRSLFAFTTKKHTLNLVLCIIFAVVSGVLKPISAIFYGNIFGSLTNYGGGVITAQETLHRVSNWCIAISVLGGAVWLFEGLFLCSWVIFGELQARSVREKMFVGMLEKDLEWFDLRKDGIGSLLIRIETQIRELQLSTSQPLGFLFFETAGATAALGTAFFYSWSLTLVIIAAFPIAGGILYLISKKMGPAIEAQKRELSQASKLTNTAITAIDTVKAFNGEGQEVWQYFLAIKRSTVYYMIQARSNAFQFGITKFVIIAIFVQGFWYGISLVDHGLDAGEVLTTFYACLSGMVAIEVILPQWLVLAKGMSAGATLKSIMDQVDRGGIAKRKEESITPQSCIGDIEVNDVSKSNYEQRLELTKTQVTFAYPSNRQQNALTKATFFFPAGETTFIVGKSGSGKSTMGNLLLKFYEPQEGSILIDGQRIQDLDTDWLRHKITLVLQQSVIFNETVRKNIEFGKEGETNEADIISACSAASLEQVIADLPDGLDTMIGSKERQLSGGQKQRVALARARLRDAPILILDEGTSALDLTNRLRVMDNIREWRKGKTTIIVTHDISQILDDDYVYVMEQSRVVQEGYRRKLSAKANGTFATFSPLPEAPVEPPIDLSDMRRNSDPGTPLSGSFEEFVQELTPRFSTMSTIYSPNTASRQSLDMSNRRFSLGYASISYANDLKSNDIWTSRINSPRSRFDDFRRPNSRFQNSQASDNKSSIYYSSPPKYQEAKFQPISEHSMEDQNLKTQSSIRRPISLSSFNMDRDSKVIPMESLLEYSDDSIENTDEPKPENKGKHIKPKSLIKILKTVWPMLDKRERIILSSGFFAAFIVAAATPAFSVIFARLLDTFYQPENRSSNAMKWSLALLGVAIIDGTASFCSHYALEHAGQAWVSALRVEALKRILSQPRSWFEESTNSPGRLNEILDRNSEEMRNLVGRFVGIVFTAFFMLLISIIWAFVNTWKLTLVSMACGPVIYAFTKLFNRVSGKWENKCNYASEMTTSIFSETFSNIKVVRAFTLEAYFQKKHIKAVEELYKVGRTRANYSGMLWGLTDAMTFFTTATIFYYATVLITKNEISVSTALQTVNLLLFGISNSTNLLAMVPQINSSRVTATHMLELANLDSSSSHENKGTERLSSIFPVKFNNLSFTYPARPETRTLSSISLSIVPNSTTALVGPSGSGKSTIAALLIALYPPDISVPPPLTFNQVSITNCHIPSLRASISLVPQTPILFPATILHNIIYGLSESSSFANISSAIAAAKDAGIHDFITSLPQSYNTTVGDGGQELSGGQAQRIVIARALVRKPKLLILDEATSGLDGSSAEIVRETVQRLNKREGMATLVVSHTVGMMKIAGRVVVMEEGKIVDSGGFEELKNRVGGKFGALIGEGLGNNKIMEEENDVGEGSSKSISTADRGSGLGISIPGYEEMDNLRDTPIRDGRRRETWLRPNK</sequence>
<dbReference type="PROSITE" id="PS50893">
    <property type="entry name" value="ABC_TRANSPORTER_2"/>
    <property type="match status" value="2"/>
</dbReference>
<evidence type="ECO:0000313" key="12">
    <source>
        <dbReference type="EMBL" id="KAA8576189.1"/>
    </source>
</evidence>
<comment type="subcellular location">
    <subcellularLocation>
        <location evidence="1">Membrane</location>
        <topology evidence="1">Multi-pass membrane protein</topology>
    </subcellularLocation>
</comment>
<dbReference type="InterPro" id="IPR003439">
    <property type="entry name" value="ABC_transporter-like_ATP-bd"/>
</dbReference>
<feature type="domain" description="ABC transporter" evidence="10">
    <location>
        <begin position="395"/>
        <end position="648"/>
    </location>
</feature>
<dbReference type="Pfam" id="PF00664">
    <property type="entry name" value="ABC_membrane"/>
    <property type="match status" value="2"/>
</dbReference>
<dbReference type="InterPro" id="IPR027417">
    <property type="entry name" value="P-loop_NTPase"/>
</dbReference>
<feature type="transmembrane region" description="Helical" evidence="9">
    <location>
        <begin position="864"/>
        <end position="887"/>
    </location>
</feature>
<keyword evidence="6 9" id="KW-1133">Transmembrane helix</keyword>
<feature type="transmembrane region" description="Helical" evidence="9">
    <location>
        <begin position="218"/>
        <end position="235"/>
    </location>
</feature>
<dbReference type="InterPro" id="IPR039421">
    <property type="entry name" value="Type_1_exporter"/>
</dbReference>
<dbReference type="InterPro" id="IPR036640">
    <property type="entry name" value="ABC1_TM_sf"/>
</dbReference>
<accession>A0A5M9K6U3</accession>
<evidence type="ECO:0000256" key="8">
    <source>
        <dbReference type="SAM" id="MobiDB-lite"/>
    </source>
</evidence>
<feature type="compositionally biased region" description="Polar residues" evidence="8">
    <location>
        <begin position="750"/>
        <end position="760"/>
    </location>
</feature>
<dbReference type="SUPFAM" id="SSF52540">
    <property type="entry name" value="P-loop containing nucleoside triphosphate hydrolases"/>
    <property type="match status" value="2"/>
</dbReference>
<feature type="transmembrane region" description="Helical" evidence="9">
    <location>
        <begin position="332"/>
        <end position="350"/>
    </location>
</feature>
<evidence type="ECO:0000259" key="11">
    <source>
        <dbReference type="PROSITE" id="PS50929"/>
    </source>
</evidence>
<keyword evidence="2" id="KW-0813">Transport</keyword>
<evidence type="ECO:0000256" key="4">
    <source>
        <dbReference type="ARBA" id="ARBA00022741"/>
    </source>
</evidence>
<dbReference type="GO" id="GO:0005743">
    <property type="term" value="C:mitochondrial inner membrane"/>
    <property type="evidence" value="ECO:0007669"/>
    <property type="project" value="TreeGrafter"/>
</dbReference>
<comment type="caution">
    <text evidence="12">The sequence shown here is derived from an EMBL/GenBank/DDBJ whole genome shotgun (WGS) entry which is preliminary data.</text>
</comment>
<dbReference type="FunFam" id="3.40.50.300:FF:000604">
    <property type="entry name" value="ABC transporter B family member 28"/>
    <property type="match status" value="1"/>
</dbReference>
<keyword evidence="5" id="KW-0067">ATP-binding</keyword>
<gene>
    <name evidence="12" type="ORF">EYC84_006344</name>
</gene>
<feature type="transmembrane region" description="Helical" evidence="9">
    <location>
        <begin position="298"/>
        <end position="320"/>
    </location>
</feature>
<dbReference type="SUPFAM" id="SSF90123">
    <property type="entry name" value="ABC transporter transmembrane region"/>
    <property type="match status" value="2"/>
</dbReference>
<evidence type="ECO:0000256" key="1">
    <source>
        <dbReference type="ARBA" id="ARBA00004141"/>
    </source>
</evidence>
<evidence type="ECO:0000256" key="5">
    <source>
        <dbReference type="ARBA" id="ARBA00022840"/>
    </source>
</evidence>
<feature type="domain" description="ABC transmembrane type-1" evidence="11">
    <location>
        <begin position="67"/>
        <end position="358"/>
    </location>
</feature>
<evidence type="ECO:0000256" key="6">
    <source>
        <dbReference type="ARBA" id="ARBA00022989"/>
    </source>
</evidence>
<dbReference type="Pfam" id="PF00005">
    <property type="entry name" value="ABC_tran"/>
    <property type="match status" value="2"/>
</dbReference>
<name>A0A5M9K6U3_MONFR</name>
<dbReference type="GO" id="GO:0005524">
    <property type="term" value="F:ATP binding"/>
    <property type="evidence" value="ECO:0007669"/>
    <property type="project" value="UniProtKB-KW"/>
</dbReference>
<feature type="transmembrane region" description="Helical" evidence="9">
    <location>
        <begin position="66"/>
        <end position="91"/>
    </location>
</feature>
<dbReference type="Proteomes" id="UP000322873">
    <property type="component" value="Unassembled WGS sequence"/>
</dbReference>
<feature type="compositionally biased region" description="Basic residues" evidence="8">
    <location>
        <begin position="7"/>
        <end position="16"/>
    </location>
</feature>
<feature type="domain" description="ABC transmembrane type-1" evidence="11">
    <location>
        <begin position="869"/>
        <end position="1152"/>
    </location>
</feature>
<keyword evidence="13" id="KW-1185">Reference proteome</keyword>